<dbReference type="Proteomes" id="UP000326344">
    <property type="component" value="Unassembled WGS sequence"/>
</dbReference>
<evidence type="ECO:0000313" key="1">
    <source>
        <dbReference type="EMBL" id="KAA9357545.1"/>
    </source>
</evidence>
<organism evidence="1 2">
    <name type="scientific">Larkinella humicola</name>
    <dbReference type="NCBI Taxonomy" id="2607654"/>
    <lineage>
        <taxon>Bacteria</taxon>
        <taxon>Pseudomonadati</taxon>
        <taxon>Bacteroidota</taxon>
        <taxon>Cytophagia</taxon>
        <taxon>Cytophagales</taxon>
        <taxon>Spirosomataceae</taxon>
        <taxon>Larkinella</taxon>
    </lineage>
</organism>
<dbReference type="RefSeq" id="WP_150875682.1">
    <property type="nucleotide sequence ID" value="NZ_VTWS01000001.1"/>
</dbReference>
<evidence type="ECO:0000313" key="2">
    <source>
        <dbReference type="Proteomes" id="UP000326344"/>
    </source>
</evidence>
<name>A0A5N1JM24_9BACT</name>
<sequence length="164" mass="18687">MADFKNLSESIAYLEKINFQTDSSVRPVSIDGLYRLLYLSNKELAENNLFLYGLKIETIRVYVLPDSGFLSGFHLFFHTDDSLLKSIEGDIGKYAMAAGWGLDDEAASDFDIFSWNYGPYEIDLHTRKRFFSNDKPGPVQDIISVTTASYKSLQQVYLNAIRDQ</sequence>
<comment type="caution">
    <text evidence="1">The sequence shown here is derived from an EMBL/GenBank/DDBJ whole genome shotgun (WGS) entry which is preliminary data.</text>
</comment>
<keyword evidence="2" id="KW-1185">Reference proteome</keyword>
<dbReference type="AlphaFoldDB" id="A0A5N1JM24"/>
<reference evidence="1 2" key="1">
    <citation type="submission" date="2019-09" db="EMBL/GenBank/DDBJ databases">
        <title>Genome Sequence of Larkinella sp MA1.</title>
        <authorList>
            <person name="Srinivasan S."/>
        </authorList>
    </citation>
    <scope>NUCLEOTIDE SEQUENCE [LARGE SCALE GENOMIC DNA]</scope>
    <source>
        <strain evidence="1 2">MA1</strain>
    </source>
</reference>
<proteinExistence type="predicted"/>
<dbReference type="EMBL" id="VTWS01000001">
    <property type="protein sequence ID" value="KAA9357545.1"/>
    <property type="molecule type" value="Genomic_DNA"/>
</dbReference>
<accession>A0A5N1JM24</accession>
<gene>
    <name evidence="1" type="ORF">F0P93_07395</name>
</gene>
<protein>
    <submittedName>
        <fullName evidence="1">Uncharacterized protein</fullName>
    </submittedName>
</protein>